<dbReference type="Proteomes" id="UP000257479">
    <property type="component" value="Unassembled WGS sequence"/>
</dbReference>
<comment type="caution">
    <text evidence="5">The sequence shown here is derived from an EMBL/GenBank/DDBJ whole genome shotgun (WGS) entry which is preliminary data.</text>
</comment>
<dbReference type="STRING" id="400772.RR49_02759"/>
<dbReference type="PATRIC" id="fig|400772.4.peg.2776"/>
<dbReference type="AlphaFoldDB" id="A0A0F0LUC5"/>
<name>A0A0F0LUC5_9MICO</name>
<protein>
    <submittedName>
        <fullName evidence="5">Choline-binding protein</fullName>
    </submittedName>
    <submittedName>
        <fullName evidence="3">Glycine/betaine ABC transporter</fullName>
    </submittedName>
</protein>
<proteinExistence type="predicted"/>
<evidence type="ECO:0000259" key="2">
    <source>
        <dbReference type="Pfam" id="PF04069"/>
    </source>
</evidence>
<dbReference type="PROSITE" id="PS51257">
    <property type="entry name" value="PROKAR_LIPOPROTEIN"/>
    <property type="match status" value="1"/>
</dbReference>
<dbReference type="GO" id="GO:0043190">
    <property type="term" value="C:ATP-binding cassette (ABC) transporter complex"/>
    <property type="evidence" value="ECO:0007669"/>
    <property type="project" value="InterPro"/>
</dbReference>
<dbReference type="GO" id="GO:0022857">
    <property type="term" value="F:transmembrane transporter activity"/>
    <property type="evidence" value="ECO:0007669"/>
    <property type="project" value="InterPro"/>
</dbReference>
<dbReference type="EMBL" id="JYIY01000080">
    <property type="protein sequence ID" value="KJL35046.1"/>
    <property type="molecule type" value="Genomic_DNA"/>
</dbReference>
<accession>A0A0F0LUC5</accession>
<organism evidence="5 6">
    <name type="scientific">Microbacterium ginsengisoli</name>
    <dbReference type="NCBI Taxonomy" id="400772"/>
    <lineage>
        <taxon>Bacteria</taxon>
        <taxon>Bacillati</taxon>
        <taxon>Actinomycetota</taxon>
        <taxon>Actinomycetes</taxon>
        <taxon>Micrococcales</taxon>
        <taxon>Microbacteriaceae</taxon>
        <taxon>Microbacterium</taxon>
    </lineage>
</organism>
<dbReference type="OrthoDB" id="9781705at2"/>
<dbReference type="CDD" id="cd13606">
    <property type="entry name" value="PBP2_ProX_like"/>
    <property type="match status" value="1"/>
</dbReference>
<keyword evidence="6" id="KW-1185">Reference proteome</keyword>
<evidence type="ECO:0000256" key="1">
    <source>
        <dbReference type="SAM" id="SignalP"/>
    </source>
</evidence>
<keyword evidence="1" id="KW-0732">Signal</keyword>
<dbReference type="Gene3D" id="3.40.190.120">
    <property type="entry name" value="Osmoprotection protein (prox), domain 2"/>
    <property type="match status" value="1"/>
</dbReference>
<evidence type="ECO:0000313" key="3">
    <source>
        <dbReference type="EMBL" id="HAN23769.1"/>
    </source>
</evidence>
<reference evidence="3 7" key="2">
    <citation type="journal article" date="2018" name="Nat. Biotechnol.">
        <title>A standardized bacterial taxonomy based on genome phylogeny substantially revises the tree of life.</title>
        <authorList>
            <person name="Parks D.H."/>
            <person name="Chuvochina M."/>
            <person name="Waite D.W."/>
            <person name="Rinke C."/>
            <person name="Skarshewski A."/>
            <person name="Chaumeil P.A."/>
            <person name="Hugenholtz P."/>
        </authorList>
    </citation>
    <scope>NUCLEOTIDE SEQUENCE [LARGE SCALE GENOMIC DNA]</scope>
    <source>
        <strain evidence="3">UBA9152</strain>
    </source>
</reference>
<feature type="signal peptide" evidence="1">
    <location>
        <begin position="1"/>
        <end position="33"/>
    </location>
</feature>
<gene>
    <name evidence="5" type="primary">opuBC_2</name>
    <name evidence="4" type="synonym">opuBC_1</name>
    <name evidence="3" type="ORF">DCP95_04260</name>
    <name evidence="4" type="ORF">RR49_02759</name>
    <name evidence="5" type="ORF">RR49_02942</name>
</gene>
<dbReference type="RefSeq" id="WP_045248649.1">
    <property type="nucleotide sequence ID" value="NZ_DAIQHQ010000014.1"/>
</dbReference>
<dbReference type="EMBL" id="JYIY01000080">
    <property type="protein sequence ID" value="KJL34869.1"/>
    <property type="molecule type" value="Genomic_DNA"/>
</dbReference>
<evidence type="ECO:0000313" key="7">
    <source>
        <dbReference type="Proteomes" id="UP000257479"/>
    </source>
</evidence>
<feature type="domain" description="ABC-type glycine betaine transport system substrate-binding" evidence="2">
    <location>
        <begin position="43"/>
        <end position="297"/>
    </location>
</feature>
<dbReference type="Gene3D" id="3.40.190.10">
    <property type="entry name" value="Periplasmic binding protein-like II"/>
    <property type="match status" value="1"/>
</dbReference>
<feature type="chain" id="PRO_5007401451" evidence="1">
    <location>
        <begin position="34"/>
        <end position="302"/>
    </location>
</feature>
<dbReference type="EMBL" id="DMNG01000071">
    <property type="protein sequence ID" value="HAN23769.1"/>
    <property type="molecule type" value="Genomic_DNA"/>
</dbReference>
<dbReference type="InterPro" id="IPR007210">
    <property type="entry name" value="ABC_Gly_betaine_transp_sub-bd"/>
</dbReference>
<dbReference type="Pfam" id="PF04069">
    <property type="entry name" value="OpuAC"/>
    <property type="match status" value="1"/>
</dbReference>
<reference evidence="5 6" key="1">
    <citation type="submission" date="2015-02" db="EMBL/GenBank/DDBJ databases">
        <title>Draft genome sequences of ten Microbacterium spp. with emphasis on heavy metal contaminated environments.</title>
        <authorList>
            <person name="Corretto E."/>
        </authorList>
    </citation>
    <scope>NUCLEOTIDE SEQUENCE [LARGE SCALE GENOMIC DNA]</scope>
    <source>
        <strain evidence="5 6">DSM 18659</strain>
    </source>
</reference>
<sequence length="302" mass="31120">MSTARTARVIGAAAIAAVAALALSACGSSSSIAGPTATSAGGSIVIGSQAYYSNEIIAEIYAQALEGAGKTVTRQFNIGQRDAYIPQLKSGAITLFPEYSGNLLQYFDANTTARSADDVYAALQTALPSNLTVLNQSTATDQDSYTVTKAFADKYGLTTIADLSKVTEPLTLGGPPELAERPYGPTGLKSTYGVTVAFSATGDTTVQDLVAGTVNVANVYTADPSIQTDNLVVLKDPKALFLASNVVPVVAKSIESDVADVINQVSAALTPEKLVALNVQSTVDKQSPADIAKAFLAANNIK</sequence>
<dbReference type="SUPFAM" id="SSF53850">
    <property type="entry name" value="Periplasmic binding protein-like II"/>
    <property type="match status" value="1"/>
</dbReference>
<evidence type="ECO:0000313" key="5">
    <source>
        <dbReference type="EMBL" id="KJL35046.1"/>
    </source>
</evidence>
<evidence type="ECO:0000313" key="6">
    <source>
        <dbReference type="Proteomes" id="UP000033451"/>
    </source>
</evidence>
<dbReference type="Proteomes" id="UP000033451">
    <property type="component" value="Unassembled WGS sequence"/>
</dbReference>
<evidence type="ECO:0000313" key="4">
    <source>
        <dbReference type="EMBL" id="KJL34869.1"/>
    </source>
</evidence>